<dbReference type="GO" id="GO:0009432">
    <property type="term" value="P:SOS response"/>
    <property type="evidence" value="ECO:0007669"/>
    <property type="project" value="UniProtKB-UniRule"/>
</dbReference>
<proteinExistence type="inferred from homology"/>
<evidence type="ECO:0000256" key="2">
    <source>
        <dbReference type="ARBA" id="ARBA00022490"/>
    </source>
</evidence>
<dbReference type="Pfam" id="PF17755">
    <property type="entry name" value="UvrA_DNA-bind"/>
    <property type="match status" value="1"/>
</dbReference>
<dbReference type="CDD" id="cd03270">
    <property type="entry name" value="ABC_UvrA_I"/>
    <property type="match status" value="1"/>
</dbReference>
<feature type="domain" description="ABC transporter" evidence="18">
    <location>
        <begin position="615"/>
        <end position="943"/>
    </location>
</feature>
<keyword evidence="3 17" id="KW-0479">Metal-binding</keyword>
<accession>A0A5C5GC78</accession>
<reference evidence="19 20" key="1">
    <citation type="submission" date="2019-06" db="EMBL/GenBank/DDBJ databases">
        <title>Genome of new Rhodobacteraceae sp. SM1903.</title>
        <authorList>
            <person name="Ren X."/>
        </authorList>
    </citation>
    <scope>NUCLEOTIDE SEQUENCE [LARGE SCALE GENOMIC DNA]</scope>
    <source>
        <strain evidence="19 20">SM1903</strain>
    </source>
</reference>
<evidence type="ECO:0000256" key="11">
    <source>
        <dbReference type="ARBA" id="ARBA00022881"/>
    </source>
</evidence>
<organism evidence="19 20">
    <name type="scientific">Pelagovum pacificum</name>
    <dbReference type="NCBI Taxonomy" id="2588711"/>
    <lineage>
        <taxon>Bacteria</taxon>
        <taxon>Pseudomonadati</taxon>
        <taxon>Pseudomonadota</taxon>
        <taxon>Alphaproteobacteria</taxon>
        <taxon>Rhodobacterales</taxon>
        <taxon>Paracoccaceae</taxon>
        <taxon>Pelagovum</taxon>
    </lineage>
</organism>
<dbReference type="AlphaFoldDB" id="A0A5C5GC78"/>
<dbReference type="GO" id="GO:0005524">
    <property type="term" value="F:ATP binding"/>
    <property type="evidence" value="ECO:0007669"/>
    <property type="project" value="UniProtKB-UniRule"/>
</dbReference>
<evidence type="ECO:0000256" key="7">
    <source>
        <dbReference type="ARBA" id="ARBA00022769"/>
    </source>
</evidence>
<sequence>MADLKKIEVRGAREHNLKSIDVDIPRDELVVITGLSGSGKSSLAFDTIYAEGQRRYVESLSAYARQFLDMMEKPDVDHISGLSPAISIEQKTTSKNPRSTVGTVTEIYDYMRLLFARVGTPFSPATGLPIEAQQVQDMVDRVMGMEEGTRGYLLAPIIRDRKGEYRKEFQELKKQGFQRVKVDGAFYELDEPPTLDKKFRHDIDVVVDRIVVREGMETRLADSFRTALDLADGIAVLETAPREGEGEPERITFSENFACPVSGFTIPEIEPRLFSFNAPFGACPACDGLGVELFFDPNLIVPDVTLSLTNGAIANWRKGKSPYFTQTIDSIAKHYGFDKKAAWKDLPEKVQQVFLYGSGKEEIKFRYDEGGRVYEVSRAFEGIIPNMQRRYRETDSAWMREEFERYQNNRPCGTCHGYRLREEARAVKIAGLHVGEVVQMSIRHAWEWCETVPESLTKQKNEIARAILKEIRERLGFLNNVGLDYLTLSRNAGTLSGGESQRIRLASQIGSGLTGVLYVLDEPSIGLHQRDNDRLLTTLKNLRDQGNTVIVVEHDEEAIREADYVFDIGPGAGVHGGQVVAHGTPQQLMENANSVTGDYLAGRREIAVPAERRKGNKKKLTVVKATGNNLKDLTVDFPLGKFVCVTGVSGGGKSTLTIETLFKTASMKLNGARHVPGPCETIKGLEHLDKVIDIDQRPIGRTPRSNPATYTGAFTPIRDWFAGLPEAKARGYKPGRFSFNVKGGRCEACQGDGVIKIEMHFLPDVYVTCETCQGARYNRETLEIRFKGKSIADVLDMTVEDAQEFFKAVPTIREKMDALMRVGLGYIKVGQQATTLSGGEAQRVKLSKELAKRSTGRTLYILDEPTTGLHFEDVRKLLEVLHELVEQGNTVVVIEHNLDVIKTADHLIDIGPEGGDGGGKLVATGTPEEVAEVEASHTGHYLKPMLKSRKVAAE</sequence>
<keyword evidence="11 17" id="KW-0267">Excision nuclease</keyword>
<dbReference type="Gene3D" id="1.10.8.280">
    <property type="entry name" value="ABC transporter ATPase domain-like"/>
    <property type="match status" value="1"/>
</dbReference>
<dbReference type="GO" id="GO:0008270">
    <property type="term" value="F:zinc ion binding"/>
    <property type="evidence" value="ECO:0007669"/>
    <property type="project" value="UniProtKB-UniRule"/>
</dbReference>
<keyword evidence="6 17" id="KW-0227">DNA damage</keyword>
<keyword evidence="4 17" id="KW-0677">Repeat</keyword>
<dbReference type="HAMAP" id="MF_00205">
    <property type="entry name" value="UvrA"/>
    <property type="match status" value="1"/>
</dbReference>
<keyword evidence="2 17" id="KW-0963">Cytoplasm</keyword>
<dbReference type="InterPro" id="IPR004602">
    <property type="entry name" value="UvrA"/>
</dbReference>
<dbReference type="OrthoDB" id="9809851at2"/>
<evidence type="ECO:0000256" key="16">
    <source>
        <dbReference type="ARBA" id="ARBA00042156"/>
    </source>
</evidence>
<dbReference type="NCBIfam" id="NF001503">
    <property type="entry name" value="PRK00349.1"/>
    <property type="match status" value="1"/>
</dbReference>
<dbReference type="PROSITE" id="PS00211">
    <property type="entry name" value="ABC_TRANSPORTER_1"/>
    <property type="match status" value="2"/>
</dbReference>
<comment type="subcellular location">
    <subcellularLocation>
        <location evidence="1 17">Cytoplasm</location>
    </subcellularLocation>
</comment>
<dbReference type="EMBL" id="VFFF01000001">
    <property type="protein sequence ID" value="TNY32395.1"/>
    <property type="molecule type" value="Genomic_DNA"/>
</dbReference>
<comment type="subunit">
    <text evidence="17">Forms a heterotetramer with UvrB during the search for lesions.</text>
</comment>
<dbReference type="InterPro" id="IPR017871">
    <property type="entry name" value="ABC_transporter-like_CS"/>
</dbReference>
<evidence type="ECO:0000256" key="6">
    <source>
        <dbReference type="ARBA" id="ARBA00022763"/>
    </source>
</evidence>
<keyword evidence="19" id="KW-0378">Hydrolase</keyword>
<dbReference type="RefSeq" id="WP_140193073.1">
    <property type="nucleotide sequence ID" value="NZ_CP065915.1"/>
</dbReference>
<evidence type="ECO:0000256" key="5">
    <source>
        <dbReference type="ARBA" id="ARBA00022741"/>
    </source>
</evidence>
<keyword evidence="20" id="KW-1185">Reference proteome</keyword>
<dbReference type="Pfam" id="PF17760">
    <property type="entry name" value="UvrA_inter"/>
    <property type="match status" value="1"/>
</dbReference>
<dbReference type="PANTHER" id="PTHR43152">
    <property type="entry name" value="UVRABC SYSTEM PROTEIN A"/>
    <property type="match status" value="1"/>
</dbReference>
<dbReference type="Proteomes" id="UP000314011">
    <property type="component" value="Unassembled WGS sequence"/>
</dbReference>
<keyword evidence="10 17" id="KW-0067">ATP-binding</keyword>
<keyword evidence="17" id="KW-0742">SOS response</keyword>
<dbReference type="NCBIfam" id="TIGR00630">
    <property type="entry name" value="uvra"/>
    <property type="match status" value="1"/>
</dbReference>
<dbReference type="InterPro" id="IPR003439">
    <property type="entry name" value="ABC_transporter-like_ATP-bd"/>
</dbReference>
<evidence type="ECO:0000256" key="15">
    <source>
        <dbReference type="ARBA" id="ARBA00039316"/>
    </source>
</evidence>
<evidence type="ECO:0000256" key="12">
    <source>
        <dbReference type="ARBA" id="ARBA00023125"/>
    </source>
</evidence>
<dbReference type="Gene3D" id="3.40.50.300">
    <property type="entry name" value="P-loop containing nucleotide triphosphate hydrolases"/>
    <property type="match status" value="3"/>
</dbReference>
<dbReference type="GO" id="GO:0009380">
    <property type="term" value="C:excinuclease repair complex"/>
    <property type="evidence" value="ECO:0007669"/>
    <property type="project" value="InterPro"/>
</dbReference>
<evidence type="ECO:0000313" key="19">
    <source>
        <dbReference type="EMBL" id="TNY32395.1"/>
    </source>
</evidence>
<keyword evidence="12 17" id="KW-0238">DNA-binding</keyword>
<feature type="zinc finger region" description="C4-type" evidence="17">
    <location>
        <begin position="746"/>
        <end position="772"/>
    </location>
</feature>
<evidence type="ECO:0000256" key="8">
    <source>
        <dbReference type="ARBA" id="ARBA00022771"/>
    </source>
</evidence>
<evidence type="ECO:0000259" key="18">
    <source>
        <dbReference type="PROSITE" id="PS50893"/>
    </source>
</evidence>
<dbReference type="GO" id="GO:0005737">
    <property type="term" value="C:cytoplasm"/>
    <property type="evidence" value="ECO:0007669"/>
    <property type="project" value="UniProtKB-SubCell"/>
</dbReference>
<dbReference type="Gene3D" id="3.30.190.20">
    <property type="match status" value="1"/>
</dbReference>
<evidence type="ECO:0000256" key="1">
    <source>
        <dbReference type="ARBA" id="ARBA00004496"/>
    </source>
</evidence>
<evidence type="ECO:0000256" key="13">
    <source>
        <dbReference type="ARBA" id="ARBA00023204"/>
    </source>
</evidence>
<keyword evidence="7 17" id="KW-0228">DNA excision</keyword>
<dbReference type="FunFam" id="1.20.1580.10:FF:000002">
    <property type="entry name" value="UvrABC system protein A"/>
    <property type="match status" value="1"/>
</dbReference>
<evidence type="ECO:0000256" key="3">
    <source>
        <dbReference type="ARBA" id="ARBA00022723"/>
    </source>
</evidence>
<comment type="caution">
    <text evidence="17">Lacks conserved residue(s) required for the propagation of feature annotation.</text>
</comment>
<dbReference type="InterPro" id="IPR027417">
    <property type="entry name" value="P-loop_NTPase"/>
</dbReference>
<feature type="binding site" evidence="17">
    <location>
        <begin position="34"/>
        <end position="41"/>
    </location>
    <ligand>
        <name>ATP</name>
        <dbReference type="ChEBI" id="CHEBI:30616"/>
    </ligand>
</feature>
<dbReference type="GO" id="GO:0016887">
    <property type="term" value="F:ATP hydrolysis activity"/>
    <property type="evidence" value="ECO:0007669"/>
    <property type="project" value="InterPro"/>
</dbReference>
<keyword evidence="8 17" id="KW-0863">Zinc-finger</keyword>
<evidence type="ECO:0000256" key="10">
    <source>
        <dbReference type="ARBA" id="ARBA00022840"/>
    </source>
</evidence>
<dbReference type="GO" id="GO:0006289">
    <property type="term" value="P:nucleotide-excision repair"/>
    <property type="evidence" value="ECO:0007669"/>
    <property type="project" value="UniProtKB-UniRule"/>
</dbReference>
<dbReference type="InterPro" id="IPR041102">
    <property type="entry name" value="UvrA_inter"/>
</dbReference>
<protein>
    <recommendedName>
        <fullName evidence="15 17">UvrABC system protein A</fullName>
        <shortName evidence="17">UvrA protein</shortName>
    </recommendedName>
    <alternativeName>
        <fullName evidence="16 17">Excinuclease ABC subunit A</fullName>
    </alternativeName>
</protein>
<comment type="caution">
    <text evidence="19">The sequence shown here is derived from an EMBL/GenBank/DDBJ whole genome shotgun (WGS) entry which is preliminary data.</text>
</comment>
<evidence type="ECO:0000256" key="4">
    <source>
        <dbReference type="ARBA" id="ARBA00022737"/>
    </source>
</evidence>
<keyword evidence="5 17" id="KW-0547">Nucleotide-binding</keyword>
<dbReference type="InterPro" id="IPR041552">
    <property type="entry name" value="UvrA_DNA-bd"/>
</dbReference>
<dbReference type="GO" id="GO:0009381">
    <property type="term" value="F:excinuclease ABC activity"/>
    <property type="evidence" value="ECO:0007669"/>
    <property type="project" value="UniProtKB-UniRule"/>
</dbReference>
<comment type="similarity">
    <text evidence="14 17">Belongs to the ABC transporter superfamily. UvrA family.</text>
</comment>
<keyword evidence="9 17" id="KW-0862">Zinc</keyword>
<dbReference type="CDD" id="cd03271">
    <property type="entry name" value="ABC_UvrA_II"/>
    <property type="match status" value="1"/>
</dbReference>
<feature type="binding site" evidence="17">
    <location>
        <begin position="647"/>
        <end position="654"/>
    </location>
    <ligand>
        <name>ATP</name>
        <dbReference type="ChEBI" id="CHEBI:30616"/>
    </ligand>
</feature>
<keyword evidence="13 17" id="KW-0234">DNA repair</keyword>
<name>A0A5C5GC78_9RHOB</name>
<evidence type="ECO:0000313" key="20">
    <source>
        <dbReference type="Proteomes" id="UP000314011"/>
    </source>
</evidence>
<dbReference type="Gene3D" id="1.20.1580.10">
    <property type="entry name" value="ABC transporter ATPase like domain"/>
    <property type="match status" value="3"/>
</dbReference>
<dbReference type="GO" id="GO:0003677">
    <property type="term" value="F:DNA binding"/>
    <property type="evidence" value="ECO:0007669"/>
    <property type="project" value="UniProtKB-UniRule"/>
</dbReference>
<gene>
    <name evidence="17 19" type="primary">uvrA</name>
    <name evidence="19" type="ORF">FHY64_03630</name>
</gene>
<evidence type="ECO:0000256" key="17">
    <source>
        <dbReference type="HAMAP-Rule" id="MF_00205"/>
    </source>
</evidence>
<comment type="function">
    <text evidence="17">The UvrABC repair system catalyzes the recognition and processing of DNA lesions. UvrA is an ATPase and a DNA-binding protein. A damage recognition complex composed of 2 UvrA and 2 UvrB subunits scans DNA for abnormalities. When the presence of a lesion has been verified by UvrB, the UvrA molecules dissociate.</text>
</comment>
<dbReference type="PROSITE" id="PS50893">
    <property type="entry name" value="ABC_TRANSPORTER_2"/>
    <property type="match status" value="1"/>
</dbReference>
<dbReference type="SUPFAM" id="SSF52540">
    <property type="entry name" value="P-loop containing nucleoside triphosphate hydrolases"/>
    <property type="match status" value="2"/>
</dbReference>
<dbReference type="PANTHER" id="PTHR43152:SF3">
    <property type="entry name" value="UVRABC SYSTEM PROTEIN A"/>
    <property type="match status" value="1"/>
</dbReference>
<evidence type="ECO:0000256" key="9">
    <source>
        <dbReference type="ARBA" id="ARBA00022833"/>
    </source>
</evidence>
<evidence type="ECO:0000256" key="14">
    <source>
        <dbReference type="ARBA" id="ARBA00038000"/>
    </source>
</evidence>